<organism evidence="1 2">
    <name type="scientific">Paraburkholderia hiiakae</name>
    <dbReference type="NCBI Taxonomy" id="1081782"/>
    <lineage>
        <taxon>Bacteria</taxon>
        <taxon>Pseudomonadati</taxon>
        <taxon>Pseudomonadota</taxon>
        <taxon>Betaproteobacteria</taxon>
        <taxon>Burkholderiales</taxon>
        <taxon>Burkholderiaceae</taxon>
        <taxon>Paraburkholderia</taxon>
    </lineage>
</organism>
<dbReference type="RefSeq" id="WP_201698168.1">
    <property type="nucleotide sequence ID" value="NZ_CAJHCQ010000012.1"/>
</dbReference>
<evidence type="ECO:0000313" key="1">
    <source>
        <dbReference type="EMBL" id="CAD6547365.1"/>
    </source>
</evidence>
<dbReference type="InterPro" id="IPR021312">
    <property type="entry name" value="DUF2889"/>
</dbReference>
<proteinExistence type="predicted"/>
<protein>
    <submittedName>
        <fullName evidence="1">Uncharacterized protein</fullName>
    </submittedName>
</protein>
<dbReference type="Proteomes" id="UP000656319">
    <property type="component" value="Unassembled WGS sequence"/>
</dbReference>
<reference evidence="1 2" key="1">
    <citation type="submission" date="2020-10" db="EMBL/GenBank/DDBJ databases">
        <authorList>
            <person name="Peeters C."/>
        </authorList>
    </citation>
    <scope>NUCLEOTIDE SEQUENCE [LARGE SCALE GENOMIC DNA]</scope>
    <source>
        <strain evidence="1 2">LMG 27952</strain>
    </source>
</reference>
<keyword evidence="2" id="KW-1185">Reference proteome</keyword>
<name>A0ABN7I5A0_9BURK</name>
<comment type="caution">
    <text evidence="1">The sequence shown here is derived from an EMBL/GenBank/DDBJ whole genome shotgun (WGS) entry which is preliminary data.</text>
</comment>
<gene>
    <name evidence="1" type="ORF">LMG27952_04562</name>
</gene>
<accession>A0ABN7I5A0</accession>
<dbReference type="Pfam" id="PF11136">
    <property type="entry name" value="DUF2889"/>
    <property type="match status" value="1"/>
</dbReference>
<evidence type="ECO:0000313" key="2">
    <source>
        <dbReference type="Proteomes" id="UP000656319"/>
    </source>
</evidence>
<dbReference type="EMBL" id="CAJHCQ010000012">
    <property type="protein sequence ID" value="CAD6547365.1"/>
    <property type="molecule type" value="Genomic_DNA"/>
</dbReference>
<sequence>MSQNATASAPRKVAHVRQIVCPGYAREDDLYAIEARVTDTKGRDSAFLFKDVATRGAIHDMWLRSMRTS</sequence>